<evidence type="ECO:0000256" key="7">
    <source>
        <dbReference type="ARBA" id="ARBA00023054"/>
    </source>
</evidence>
<keyword evidence="4 10" id="KW-0812">Transmembrane</keyword>
<evidence type="ECO:0000256" key="3">
    <source>
        <dbReference type="ARBA" id="ARBA00022448"/>
    </source>
</evidence>
<dbReference type="Pfam" id="PF10496">
    <property type="entry name" value="Syntaxin-18_N"/>
    <property type="match status" value="1"/>
</dbReference>
<keyword evidence="5" id="KW-0653">Protein transport</keyword>
<evidence type="ECO:0000256" key="8">
    <source>
        <dbReference type="ARBA" id="ARBA00023136"/>
    </source>
</evidence>
<comment type="caution">
    <text evidence="12">The sequence shown here is derived from an EMBL/GenBank/DDBJ whole genome shotgun (WGS) entry which is preliminary data.</text>
</comment>
<evidence type="ECO:0000256" key="2">
    <source>
        <dbReference type="ARBA" id="ARBA00009063"/>
    </source>
</evidence>
<gene>
    <name evidence="12" type="ORF">RNJ44_02792</name>
</gene>
<dbReference type="PANTHER" id="PTHR15959">
    <property type="entry name" value="SYNTAXIN-18"/>
    <property type="match status" value="1"/>
</dbReference>
<dbReference type="SUPFAM" id="SSF58038">
    <property type="entry name" value="SNARE fusion complex"/>
    <property type="match status" value="1"/>
</dbReference>
<evidence type="ECO:0000256" key="6">
    <source>
        <dbReference type="ARBA" id="ARBA00022989"/>
    </source>
</evidence>
<evidence type="ECO:0000256" key="1">
    <source>
        <dbReference type="ARBA" id="ARBA00004211"/>
    </source>
</evidence>
<dbReference type="SMART" id="SM00397">
    <property type="entry name" value="t_SNARE"/>
    <property type="match status" value="1"/>
</dbReference>
<organism evidence="12 13">
    <name type="scientific">Nakaseomyces bracarensis</name>
    <dbReference type="NCBI Taxonomy" id="273131"/>
    <lineage>
        <taxon>Eukaryota</taxon>
        <taxon>Fungi</taxon>
        <taxon>Dikarya</taxon>
        <taxon>Ascomycota</taxon>
        <taxon>Saccharomycotina</taxon>
        <taxon>Saccharomycetes</taxon>
        <taxon>Saccharomycetales</taxon>
        <taxon>Saccharomycetaceae</taxon>
        <taxon>Nakaseomyces</taxon>
    </lineage>
</organism>
<feature type="domain" description="T-SNARE coiled-coil homology" evidence="11">
    <location>
        <begin position="246"/>
        <end position="308"/>
    </location>
</feature>
<evidence type="ECO:0000256" key="4">
    <source>
        <dbReference type="ARBA" id="ARBA00022692"/>
    </source>
</evidence>
<keyword evidence="6 10" id="KW-1133">Transmembrane helix</keyword>
<sequence>MSNITPLFKQYVNIIADEVTVPTKDEVRSGIEDIILKDTFMKECRGLAKFLFELDAVLKGIGAEYMNDYSMTESEKDDFDTEARLQIQEYIKRFKHLEKYEQQRQTLIEEQIKSAHSSMSIFRSKSKSVSKKEFIAYHSFNNEFRQGVLRSLGLWIRYVSNEFSTMQQERLVSQRRFQQTLPDSQLLSQNLKSDSQLDMTDSINITVSQSQPVEHIQEEVKLYEETMAKLTQEQLQVLETEHEELINQKNEQLKTVEQINKSILEIVSIQSELATHLQVQSQNINSMLDNQDIIESNIMKGNKELNKAQRAAGRTAKFTTYMAIIIAILILLLDYIN</sequence>
<comment type="subcellular location">
    <subcellularLocation>
        <location evidence="1">Membrane</location>
        <topology evidence="1">Single-pass type IV membrane protein</topology>
    </subcellularLocation>
</comment>
<keyword evidence="3" id="KW-0813">Transport</keyword>
<dbReference type="InterPro" id="IPR000727">
    <property type="entry name" value="T_SNARE_dom"/>
</dbReference>
<evidence type="ECO:0000256" key="5">
    <source>
        <dbReference type="ARBA" id="ARBA00022927"/>
    </source>
</evidence>
<feature type="transmembrane region" description="Helical" evidence="10">
    <location>
        <begin position="318"/>
        <end position="336"/>
    </location>
</feature>
<dbReference type="Gene3D" id="1.20.5.110">
    <property type="match status" value="1"/>
</dbReference>
<dbReference type="InterPro" id="IPR019529">
    <property type="entry name" value="Syntaxin-18_N"/>
</dbReference>
<dbReference type="PANTHER" id="PTHR15959:SF0">
    <property type="entry name" value="SYNTAXIN-18"/>
    <property type="match status" value="1"/>
</dbReference>
<keyword evidence="13" id="KW-1185">Reference proteome</keyword>
<dbReference type="EMBL" id="JBEVYD010000002">
    <property type="protein sequence ID" value="KAL3235004.1"/>
    <property type="molecule type" value="Genomic_DNA"/>
</dbReference>
<feature type="coiled-coil region" evidence="9">
    <location>
        <begin position="213"/>
        <end position="262"/>
    </location>
</feature>
<evidence type="ECO:0000313" key="13">
    <source>
        <dbReference type="Proteomes" id="UP001623330"/>
    </source>
</evidence>
<dbReference type="PROSITE" id="PS50192">
    <property type="entry name" value="T_SNARE"/>
    <property type="match status" value="1"/>
</dbReference>
<evidence type="ECO:0000256" key="9">
    <source>
        <dbReference type="SAM" id="Coils"/>
    </source>
</evidence>
<evidence type="ECO:0000256" key="10">
    <source>
        <dbReference type="SAM" id="Phobius"/>
    </source>
</evidence>
<evidence type="ECO:0000313" key="12">
    <source>
        <dbReference type="EMBL" id="KAL3235004.1"/>
    </source>
</evidence>
<name>A0ABR4P088_9SACH</name>
<keyword evidence="7 9" id="KW-0175">Coiled coil</keyword>
<comment type="similarity">
    <text evidence="2">Belongs to the syntaxin family.</text>
</comment>
<dbReference type="Proteomes" id="UP001623330">
    <property type="component" value="Unassembled WGS sequence"/>
</dbReference>
<accession>A0ABR4P088</accession>
<keyword evidence="8 10" id="KW-0472">Membrane</keyword>
<reference evidence="12 13" key="1">
    <citation type="submission" date="2024-05" db="EMBL/GenBank/DDBJ databases">
        <title>Long read based assembly of the Candida bracarensis genome reveals expanded adhesin content.</title>
        <authorList>
            <person name="Marcet-Houben M."/>
            <person name="Ksiezopolska E."/>
            <person name="Gabaldon T."/>
        </authorList>
    </citation>
    <scope>NUCLEOTIDE SEQUENCE [LARGE SCALE GENOMIC DNA]</scope>
    <source>
        <strain evidence="12 13">CBM6</strain>
    </source>
</reference>
<evidence type="ECO:0000259" key="11">
    <source>
        <dbReference type="PROSITE" id="PS50192"/>
    </source>
</evidence>
<protein>
    <submittedName>
        <fullName evidence="12">Syntaxin UFE1</fullName>
    </submittedName>
</protein>
<proteinExistence type="inferred from homology"/>